<gene>
    <name evidence="2" type="ORF">CFR76_10725</name>
</gene>
<keyword evidence="1" id="KW-0732">Signal</keyword>
<feature type="signal peptide" evidence="1">
    <location>
        <begin position="1"/>
        <end position="24"/>
    </location>
</feature>
<proteinExistence type="predicted"/>
<accession>A0A2V4S2G8</accession>
<evidence type="ECO:0000256" key="1">
    <source>
        <dbReference type="SAM" id="SignalP"/>
    </source>
</evidence>
<organism evidence="2 3">
    <name type="scientific">Komagataeibacter swingsii</name>
    <dbReference type="NCBI Taxonomy" id="215220"/>
    <lineage>
        <taxon>Bacteria</taxon>
        <taxon>Pseudomonadati</taxon>
        <taxon>Pseudomonadota</taxon>
        <taxon>Alphaproteobacteria</taxon>
        <taxon>Acetobacterales</taxon>
        <taxon>Acetobacteraceae</taxon>
        <taxon>Komagataeibacter</taxon>
    </lineage>
</organism>
<evidence type="ECO:0000313" key="2">
    <source>
        <dbReference type="EMBL" id="PYD69319.1"/>
    </source>
</evidence>
<keyword evidence="3" id="KW-1185">Reference proteome</keyword>
<dbReference type="RefSeq" id="WP_014106858.1">
    <property type="nucleotide sequence ID" value="NZ_NKUB01000012.1"/>
</dbReference>
<dbReference type="EMBL" id="NKUB01000012">
    <property type="protein sequence ID" value="PYD69319.1"/>
    <property type="molecule type" value="Genomic_DNA"/>
</dbReference>
<sequence length="164" mass="17757">MRSIVHYGLAILMIVSISGCVARAETETETETETNGICETVEQGIRLHVDGTYGGYPHSVLRDAVLESVACPSGDAELRAFHTIAIPPPHMRIAVMRPIGQGQQGSLSIMLFSQGHFVIGERMSLSPFSRTQSPFSVKADINLATARLWGDLANRIAQGKRAIP</sequence>
<evidence type="ECO:0000313" key="3">
    <source>
        <dbReference type="Proteomes" id="UP000247371"/>
    </source>
</evidence>
<name>A0A2V4S2G8_9PROT</name>
<feature type="chain" id="PRO_5016092374" evidence="1">
    <location>
        <begin position="25"/>
        <end position="164"/>
    </location>
</feature>
<dbReference type="PROSITE" id="PS51257">
    <property type="entry name" value="PROKAR_LIPOPROTEIN"/>
    <property type="match status" value="1"/>
</dbReference>
<reference evidence="2 3" key="1">
    <citation type="submission" date="2017-07" db="EMBL/GenBank/DDBJ databases">
        <title>A draft genome sequence of Komagataeibacter swingsii LMG 22125.</title>
        <authorList>
            <person name="Skraban J."/>
            <person name="Cleenwerck I."/>
            <person name="Vandamme P."/>
            <person name="Trcek J."/>
        </authorList>
    </citation>
    <scope>NUCLEOTIDE SEQUENCE [LARGE SCALE GENOMIC DNA]</scope>
    <source>
        <strain evidence="2 3">LMG 22125</strain>
    </source>
</reference>
<comment type="caution">
    <text evidence="2">The sequence shown here is derived from an EMBL/GenBank/DDBJ whole genome shotgun (WGS) entry which is preliminary data.</text>
</comment>
<dbReference type="Proteomes" id="UP000247371">
    <property type="component" value="Unassembled WGS sequence"/>
</dbReference>
<protein>
    <submittedName>
        <fullName evidence="2">Uncharacterized protein</fullName>
    </submittedName>
</protein>
<dbReference type="AlphaFoldDB" id="A0A2V4S2G8"/>